<dbReference type="Pfam" id="PF06028">
    <property type="entry name" value="DUF915"/>
    <property type="match status" value="2"/>
</dbReference>
<dbReference type="SUPFAM" id="SSF53474">
    <property type="entry name" value="alpha/beta-Hydrolases"/>
    <property type="match status" value="1"/>
</dbReference>
<proteinExistence type="predicted"/>
<organism evidence="2 3">
    <name type="scientific">Furfurilactobacillus curtus</name>
    <dbReference type="NCBI Taxonomy" id="1746200"/>
    <lineage>
        <taxon>Bacteria</taxon>
        <taxon>Bacillati</taxon>
        <taxon>Bacillota</taxon>
        <taxon>Bacilli</taxon>
        <taxon>Lactobacillales</taxon>
        <taxon>Lactobacillaceae</taxon>
        <taxon>Furfurilactobacillus</taxon>
    </lineage>
</organism>
<dbReference type="Proteomes" id="UP001628078">
    <property type="component" value="Unassembled WGS sequence"/>
</dbReference>
<name>A0ABQ5JU78_9LACO</name>
<protein>
    <submittedName>
        <fullName evidence="2">Hydrolase</fullName>
    </submittedName>
</protein>
<keyword evidence="1" id="KW-1133">Transmembrane helix</keyword>
<accession>A0ABQ5JU78</accession>
<dbReference type="EMBL" id="BQXO01000007">
    <property type="protein sequence ID" value="GKT06592.1"/>
    <property type="molecule type" value="Genomic_DNA"/>
</dbReference>
<dbReference type="RefSeq" id="WP_407884867.1">
    <property type="nucleotide sequence ID" value="NZ_BQXO01000007.1"/>
</dbReference>
<keyword evidence="1" id="KW-0472">Membrane</keyword>
<sequence length="274" mass="31118">MSKRQKVAKSSTRRQNRFVRWLIICLCAILILAGVVVGWEASEQKELEHVQVNYSDRPTVFVSGDYSNWLTFGPMNQRLQRYGLAQAVWTIHVAKNGHATIDKHRPLGHRNPLILVLFADNHNAKREAHQLTGVMHLLRQQEHIDSVNFVGHSSGCNIIYQYLTGPAANHRQRYPQTNKFINIATTFSKREQEAANRFPRATRVLNIAGNFANTGGDLGVSVHGDQQLGRLLQDRVKTYRSVTLNGGVSVIHYLLHQNPRVDRLIVEFLWGGRS</sequence>
<evidence type="ECO:0000256" key="1">
    <source>
        <dbReference type="SAM" id="Phobius"/>
    </source>
</evidence>
<gene>
    <name evidence="2" type="ORF">JCM31185_18790</name>
</gene>
<evidence type="ECO:0000313" key="3">
    <source>
        <dbReference type="Proteomes" id="UP001628078"/>
    </source>
</evidence>
<dbReference type="GO" id="GO:0016787">
    <property type="term" value="F:hydrolase activity"/>
    <property type="evidence" value="ECO:0007669"/>
    <property type="project" value="UniProtKB-KW"/>
</dbReference>
<reference evidence="2 3" key="1">
    <citation type="submission" date="2022-03" db="EMBL/GenBank/DDBJ databases">
        <title>Draft genome sequence of Furfurilactobacillus curtus JCM 31185.</title>
        <authorList>
            <person name="Suzuki S."/>
            <person name="Endo A."/>
            <person name="Kajikawa A."/>
        </authorList>
    </citation>
    <scope>NUCLEOTIDE SEQUENCE [LARGE SCALE GENOMIC DNA]</scope>
    <source>
        <strain evidence="2 3">JCM 31185</strain>
    </source>
</reference>
<dbReference type="InterPro" id="IPR029058">
    <property type="entry name" value="AB_hydrolase_fold"/>
</dbReference>
<keyword evidence="3" id="KW-1185">Reference proteome</keyword>
<dbReference type="Gene3D" id="3.40.50.1820">
    <property type="entry name" value="alpha/beta hydrolase"/>
    <property type="match status" value="1"/>
</dbReference>
<dbReference type="InterPro" id="IPR010315">
    <property type="entry name" value="DUF915_hydro-like"/>
</dbReference>
<keyword evidence="1" id="KW-0812">Transmembrane</keyword>
<feature type="transmembrane region" description="Helical" evidence="1">
    <location>
        <begin position="21"/>
        <end position="39"/>
    </location>
</feature>
<keyword evidence="2" id="KW-0378">Hydrolase</keyword>
<evidence type="ECO:0000313" key="2">
    <source>
        <dbReference type="EMBL" id="GKT06592.1"/>
    </source>
</evidence>
<comment type="caution">
    <text evidence="2">The sequence shown here is derived from an EMBL/GenBank/DDBJ whole genome shotgun (WGS) entry which is preliminary data.</text>
</comment>